<dbReference type="InterPro" id="IPR033985">
    <property type="entry name" value="SusD-like_N"/>
</dbReference>
<evidence type="ECO:0000259" key="6">
    <source>
        <dbReference type="Pfam" id="PF07980"/>
    </source>
</evidence>
<evidence type="ECO:0000256" key="4">
    <source>
        <dbReference type="ARBA" id="ARBA00023136"/>
    </source>
</evidence>
<evidence type="ECO:0000313" key="9">
    <source>
        <dbReference type="Proteomes" id="UP001549749"/>
    </source>
</evidence>
<gene>
    <name evidence="8" type="ORF">ABR189_29300</name>
</gene>
<dbReference type="Pfam" id="PF07980">
    <property type="entry name" value="SusD_RagB"/>
    <property type="match status" value="1"/>
</dbReference>
<evidence type="ECO:0000313" key="8">
    <source>
        <dbReference type="EMBL" id="MET7001514.1"/>
    </source>
</evidence>
<dbReference type="Proteomes" id="UP001549749">
    <property type="component" value="Unassembled WGS sequence"/>
</dbReference>
<comment type="subcellular location">
    <subcellularLocation>
        <location evidence="1">Cell outer membrane</location>
    </subcellularLocation>
</comment>
<reference evidence="8 9" key="1">
    <citation type="submission" date="2024-06" db="EMBL/GenBank/DDBJ databases">
        <title>Chitinophaga defluvii sp. nov., isolated from municipal sewage.</title>
        <authorList>
            <person name="Zhang L."/>
        </authorList>
    </citation>
    <scope>NUCLEOTIDE SEQUENCE [LARGE SCALE GENOMIC DNA]</scope>
    <source>
        <strain evidence="8 9">H8</strain>
    </source>
</reference>
<dbReference type="EMBL" id="JBEXAC010000004">
    <property type="protein sequence ID" value="MET7001514.1"/>
    <property type="molecule type" value="Genomic_DNA"/>
</dbReference>
<keyword evidence="4" id="KW-0472">Membrane</keyword>
<evidence type="ECO:0000256" key="1">
    <source>
        <dbReference type="ARBA" id="ARBA00004442"/>
    </source>
</evidence>
<sequence length="486" mass="53737">MKYLVIIFTFLIISCKPNLDLAPAGWKGTSTFYKNAADAEAAVTGAYAMLYDVYRNEHILTPNVIGADDGIPFLTGSADRIALWKYTMAPSNVYTGQIWSTAYRGIQFSNVVIARIPGIGMDETLKKQYVGEAKFLRALHYFNLVRFYGEVPLVTQEITSLDGVMAPKAKLDDVYNQIEADLKDAETVLPKGYTGSNAGRATQGAAKGLLAKVYLTRAGNTANSPYWQQAANKAKEVIDGKVYDLWEDYADVFALKNRCGKESLFEVLFVTDVQGNSFTTGYAPRGAPIVPSNGFGIFRVSKSLFDKYIATDKRKAVTFLTSYVHPATQQTVQLSVETTDPALAVSFWKLADPTTKIGSQGGTSWPYMRYSEVLLIYAEALNEAKGAPDGEAYDAINKVRKRAGLDPLKGLSKTTFKDAILEERRLEFCFEGQRWFDLVRTGRLEAAVKAENSFGRDAPIKAYQVLMPIPQREVDANTALIQNEGY</sequence>
<dbReference type="Gene3D" id="1.25.40.390">
    <property type="match status" value="1"/>
</dbReference>
<evidence type="ECO:0000256" key="5">
    <source>
        <dbReference type="ARBA" id="ARBA00023237"/>
    </source>
</evidence>
<organism evidence="8 9">
    <name type="scientific">Chitinophaga defluvii</name>
    <dbReference type="NCBI Taxonomy" id="3163343"/>
    <lineage>
        <taxon>Bacteria</taxon>
        <taxon>Pseudomonadati</taxon>
        <taxon>Bacteroidota</taxon>
        <taxon>Chitinophagia</taxon>
        <taxon>Chitinophagales</taxon>
        <taxon>Chitinophagaceae</taxon>
        <taxon>Chitinophaga</taxon>
    </lineage>
</organism>
<keyword evidence="5" id="KW-0998">Cell outer membrane</keyword>
<feature type="domain" description="SusD-like N-terminal" evidence="7">
    <location>
        <begin position="36"/>
        <end position="215"/>
    </location>
</feature>
<proteinExistence type="inferred from homology"/>
<name>A0ABV2TEQ5_9BACT</name>
<dbReference type="SUPFAM" id="SSF48452">
    <property type="entry name" value="TPR-like"/>
    <property type="match status" value="1"/>
</dbReference>
<keyword evidence="9" id="KW-1185">Reference proteome</keyword>
<evidence type="ECO:0000256" key="2">
    <source>
        <dbReference type="ARBA" id="ARBA00006275"/>
    </source>
</evidence>
<feature type="domain" description="RagB/SusD" evidence="6">
    <location>
        <begin position="352"/>
        <end position="486"/>
    </location>
</feature>
<accession>A0ABV2TEQ5</accession>
<comment type="similarity">
    <text evidence="2">Belongs to the SusD family.</text>
</comment>
<comment type="caution">
    <text evidence="8">The sequence shown here is derived from an EMBL/GenBank/DDBJ whole genome shotgun (WGS) entry which is preliminary data.</text>
</comment>
<evidence type="ECO:0000259" key="7">
    <source>
        <dbReference type="Pfam" id="PF14322"/>
    </source>
</evidence>
<dbReference type="CDD" id="cd08977">
    <property type="entry name" value="SusD"/>
    <property type="match status" value="1"/>
</dbReference>
<dbReference type="Pfam" id="PF14322">
    <property type="entry name" value="SusD-like_3"/>
    <property type="match status" value="1"/>
</dbReference>
<dbReference type="RefSeq" id="WP_354664086.1">
    <property type="nucleotide sequence ID" value="NZ_JBEXAC010000004.1"/>
</dbReference>
<dbReference type="InterPro" id="IPR012944">
    <property type="entry name" value="SusD_RagB_dom"/>
</dbReference>
<protein>
    <submittedName>
        <fullName evidence="8">RagB/SusD family nutrient uptake outer membrane protein</fullName>
    </submittedName>
</protein>
<evidence type="ECO:0000256" key="3">
    <source>
        <dbReference type="ARBA" id="ARBA00022729"/>
    </source>
</evidence>
<dbReference type="PROSITE" id="PS51257">
    <property type="entry name" value="PROKAR_LIPOPROTEIN"/>
    <property type="match status" value="1"/>
</dbReference>
<dbReference type="InterPro" id="IPR011990">
    <property type="entry name" value="TPR-like_helical_dom_sf"/>
</dbReference>
<keyword evidence="3" id="KW-0732">Signal</keyword>